<keyword evidence="8" id="KW-0456">Lyase</keyword>
<protein>
    <submittedName>
        <fullName evidence="11">Putative Fumarate hydratase</fullName>
    </submittedName>
</protein>
<comment type="similarity">
    <text evidence="2">Belongs to the class-I fumarase family.</text>
</comment>
<evidence type="ECO:0000313" key="12">
    <source>
        <dbReference type="Proteomes" id="UP000195012"/>
    </source>
</evidence>
<dbReference type="Proteomes" id="UP000195012">
    <property type="component" value="Unassembled WGS sequence"/>
</dbReference>
<dbReference type="InterPro" id="IPR051208">
    <property type="entry name" value="Class-I_Fumarase/Tartrate_DH"/>
</dbReference>
<dbReference type="VEuPathDB" id="PlasmoDB:PKA1H_070030700"/>
<sequence length="673" mass="75038">MRNFTRILLCRSPSGKCLSKSAHLGGNHPFRFKKAHIKTLHNFLDVLEFEEGKEDDTEYRRIDELSKYIEVVKIKDSPINESKYYGYNFENEDNFFHPNGELKNLPEQVRQNEVERIKEYIHIPPFVLTKLCEYAFREILFFLNKKHLKQLSNILKDGESSKNDKYVAMTLIKNAVISAEQNLPGCQDTGTAIILGKKDEEILTTYEHKYLNLGVYNAYRNNNFRYSQLSPLSMFSEENTKNNLPCQIEIYSSVRGAKAHGVKTPPGVQLSASSTAPIDSSPKYELIFIAKGGGSANKTFLFQQTKSILNEDKLYDFLLEKIKEIGTSACPPYHLAVVIGGLSAEMNLKVVKLASCRYLDNLKKEGGGYGKAFRDTKSEEIILEKAQALGIGAQFGGKYFVHDVRVIRLPRHSASCPIGIGVSCSADRQIKCLINREGVFMEALEHDPIKYLPEITYNDLKQIGGVATRTGGDDHAKNETGEGLPGEGGVPINLNQPMESILKCLSEHPVSTLLLLSGKLIVARDTAHKRIVDDFVMRGIPIPEYFKKFPIYYAGPAKTPDNYASGSFGPTTAGRMDAYAEVLMKNGASLISLAKGNRSSVVRSACKKYHGFYLGSIGGPGAILAKKNIKKVEVIDFAELGMEAVHLIDVVDFPAFIVIDDKGNDFYNKWIPL</sequence>
<dbReference type="SUPFAM" id="SSF117457">
    <property type="entry name" value="FumA C-terminal domain-like"/>
    <property type="match status" value="1"/>
</dbReference>
<dbReference type="Pfam" id="PF05681">
    <property type="entry name" value="Fumerase"/>
    <property type="match status" value="1"/>
</dbReference>
<evidence type="ECO:0000259" key="10">
    <source>
        <dbReference type="Pfam" id="PF05683"/>
    </source>
</evidence>
<dbReference type="NCBIfam" id="TIGR00723">
    <property type="entry name" value="ttdB_fumA_fumB"/>
    <property type="match status" value="1"/>
</dbReference>
<comment type="caution">
    <text evidence="11">The sequence shown here is derived from an EMBL/GenBank/DDBJ whole genome shotgun (WGS) entry which is preliminary data.</text>
</comment>
<dbReference type="OMA" id="AGVLPMC"/>
<gene>
    <name evidence="11" type="primary">FH</name>
    <name evidence="11" type="ORF">PKNOH_S06427500</name>
</gene>
<keyword evidence="6" id="KW-0408">Iron</keyword>
<dbReference type="PANTHER" id="PTHR30389">
    <property type="entry name" value="FUMARATE HYDRATASE-RELATED"/>
    <property type="match status" value="1"/>
</dbReference>
<accession>A0A1Y3DSD0</accession>
<dbReference type="GO" id="GO:0051539">
    <property type="term" value="F:4 iron, 4 sulfur cluster binding"/>
    <property type="evidence" value="ECO:0007669"/>
    <property type="project" value="UniProtKB-KW"/>
</dbReference>
<feature type="domain" description="Fe-S hydro-lyase tartrate dehydratase alpha-type catalytic" evidence="9">
    <location>
        <begin position="131"/>
        <end position="431"/>
    </location>
</feature>
<evidence type="ECO:0000256" key="4">
    <source>
        <dbReference type="ARBA" id="ARBA00022532"/>
    </source>
</evidence>
<keyword evidence="5" id="KW-0479">Metal-binding</keyword>
<dbReference type="GO" id="GO:0016836">
    <property type="term" value="F:hydro-lyase activity"/>
    <property type="evidence" value="ECO:0007669"/>
    <property type="project" value="InterPro"/>
</dbReference>
<organism evidence="11 12">
    <name type="scientific">Plasmodium knowlesi</name>
    <dbReference type="NCBI Taxonomy" id="5850"/>
    <lineage>
        <taxon>Eukaryota</taxon>
        <taxon>Sar</taxon>
        <taxon>Alveolata</taxon>
        <taxon>Apicomplexa</taxon>
        <taxon>Aconoidasida</taxon>
        <taxon>Haemosporida</taxon>
        <taxon>Plasmodiidae</taxon>
        <taxon>Plasmodium</taxon>
        <taxon>Plasmodium (Plasmodium)</taxon>
    </lineage>
</organism>
<dbReference type="PANTHER" id="PTHR30389:SF0">
    <property type="entry name" value="FUMARATE HYDRATASE CLASS I, AEROBIC"/>
    <property type="match status" value="1"/>
</dbReference>
<evidence type="ECO:0000256" key="2">
    <source>
        <dbReference type="ARBA" id="ARBA00008876"/>
    </source>
</evidence>
<reference evidence="11 12" key="1">
    <citation type="submission" date="2017-05" db="EMBL/GenBank/DDBJ databases">
        <title>PacBio assembly of a Plasmodium knowlesi genome sequence with Hi-C correction and manual annotation of the SICAvar gene family.</title>
        <authorList>
            <person name="Lapp S.A."/>
            <person name="Geraldo J.A."/>
            <person name="Chien J.-T."/>
            <person name="Ay F."/>
            <person name="Pakala S.B."/>
            <person name="Batugedara G."/>
            <person name="Humphrey J.C."/>
            <person name="Debarry J.D."/>
            <person name="Le Roch K.G."/>
            <person name="Galinski M.R."/>
            <person name="Kissinger J.C."/>
        </authorList>
    </citation>
    <scope>NUCLEOTIDE SEQUENCE [LARGE SCALE GENOMIC DNA]</scope>
    <source>
        <strain evidence="12">Malayan Strain Pk1 (A+)</strain>
    </source>
</reference>
<evidence type="ECO:0000256" key="8">
    <source>
        <dbReference type="ARBA" id="ARBA00023239"/>
    </source>
</evidence>
<name>A0A1Y3DSD0_PLAKN</name>
<evidence type="ECO:0000256" key="7">
    <source>
        <dbReference type="ARBA" id="ARBA00023014"/>
    </source>
</evidence>
<dbReference type="OrthoDB" id="411469at2759"/>
<comment type="pathway">
    <text evidence="1">Carbohydrate metabolism; tricarboxylic acid cycle; (S)-malate from fumarate: step 1/1.</text>
</comment>
<dbReference type="eggNOG" id="ENOG502QT04">
    <property type="taxonomic scope" value="Eukaryota"/>
</dbReference>
<dbReference type="InterPro" id="IPR004646">
    <property type="entry name" value="Fe-S_hydro-lyase_TtdA-typ_cat"/>
</dbReference>
<feature type="domain" description="Fe-S hydro-lyase tartrate dehydratase beta-type catalytic" evidence="10">
    <location>
        <begin position="438"/>
        <end position="670"/>
    </location>
</feature>
<keyword evidence="7" id="KW-0411">Iron-sulfur</keyword>
<evidence type="ECO:0000313" key="11">
    <source>
        <dbReference type="EMBL" id="OTN67552.1"/>
    </source>
</evidence>
<dbReference type="AlphaFoldDB" id="A0A1Y3DSD0"/>
<dbReference type="Gene3D" id="3.20.130.10">
    <property type="entry name" value="Fe-S hydro-lyase, tartrate dehydratase beta-type, catalytic domain"/>
    <property type="match status" value="1"/>
</dbReference>
<dbReference type="VEuPathDB" id="PlasmoDB:PKNH_0725600"/>
<evidence type="ECO:0000256" key="5">
    <source>
        <dbReference type="ARBA" id="ARBA00022723"/>
    </source>
</evidence>
<dbReference type="InterPro" id="IPR004647">
    <property type="entry name" value="Fe-S_hydro-lyase_TtdB-typ_cat"/>
</dbReference>
<proteinExistence type="inferred from homology"/>
<keyword evidence="3" id="KW-0004">4Fe-4S</keyword>
<evidence type="ECO:0000256" key="1">
    <source>
        <dbReference type="ARBA" id="ARBA00004859"/>
    </source>
</evidence>
<evidence type="ECO:0000256" key="3">
    <source>
        <dbReference type="ARBA" id="ARBA00022485"/>
    </source>
</evidence>
<dbReference type="Pfam" id="PF05683">
    <property type="entry name" value="Fumerase_C"/>
    <property type="match status" value="1"/>
</dbReference>
<dbReference type="GO" id="GO:0006099">
    <property type="term" value="P:tricarboxylic acid cycle"/>
    <property type="evidence" value="ECO:0007669"/>
    <property type="project" value="UniProtKB-KW"/>
</dbReference>
<dbReference type="VEuPathDB" id="PlasmoDB:PKNOH_S06427500"/>
<dbReference type="GO" id="GO:0046872">
    <property type="term" value="F:metal ion binding"/>
    <property type="evidence" value="ECO:0007669"/>
    <property type="project" value="UniProtKB-KW"/>
</dbReference>
<evidence type="ECO:0000259" key="9">
    <source>
        <dbReference type="Pfam" id="PF05681"/>
    </source>
</evidence>
<evidence type="ECO:0000256" key="6">
    <source>
        <dbReference type="ARBA" id="ARBA00023004"/>
    </source>
</evidence>
<dbReference type="EMBL" id="NETL01000020">
    <property type="protein sequence ID" value="OTN67552.1"/>
    <property type="molecule type" value="Genomic_DNA"/>
</dbReference>
<keyword evidence="4" id="KW-0816">Tricarboxylic acid cycle</keyword>
<dbReference type="InterPro" id="IPR036660">
    <property type="entry name" value="Fe-S_hydroAse_TtdB_cat_sf"/>
</dbReference>